<keyword evidence="3" id="KW-0560">Oxidoreductase</keyword>
<evidence type="ECO:0008006" key="10">
    <source>
        <dbReference type="Google" id="ProtNLM"/>
    </source>
</evidence>
<evidence type="ECO:0000256" key="2">
    <source>
        <dbReference type="ARBA" id="ARBA00022723"/>
    </source>
</evidence>
<feature type="domain" description="Plastocyanin-like" evidence="6">
    <location>
        <begin position="297"/>
        <end position="393"/>
    </location>
</feature>
<dbReference type="Proteomes" id="UP001244341">
    <property type="component" value="Chromosome 5b"/>
</dbReference>
<gene>
    <name evidence="8" type="ORF">OEZ85_002716</name>
</gene>
<dbReference type="InterPro" id="IPR045087">
    <property type="entry name" value="Cu-oxidase_fam"/>
</dbReference>
<sequence length="1030" mass="112474">MGDLKIVMDNGSSKPVPPQPSTSRRRPWLLAGGVGLLLGLLIGGLCIALPISLRNKQQQNAVGLSSSEAGVKQLKGITRTYYLAADSIDWDYAPSGRDLCHNREFTGAAELYTLQGIGTKYKKAVYRQYKDSSFKELKPRGPAEEHMGLLGPALHAEVGDTLQVVLRNNLDFPINIMAGGIANEAAPSVNPGDTYTAKWYVPASAGPPEEGPSTQLWVYRSTVDVVRDTQAGLAGPLIVARPGTLNDEGKPADVDKEIYMMLQVFNEANSPFYEANAKPHAKALAELSEEDAAESNMKYTVNGFVFCNTPGMNMTVGDRVRWYVSALGSEDALHTAHWHGITFSHNGHMVDQVVVLASSVYVLDAVTDNPGSWLFHCHLTDHISGGMMALFHIDGKAPVQKLDGRTREYFIAAVPEVWDYVPFGGEMCGGSKVNFSDNAKTFVEAGPERIGSKYLKALYVEYTDATFKTRKRRAPEWEHLRLLGPIVWGTRRAPEWEHLGLLGPIVRGTVGDTLLVTFKNMLPGHNVSIHAHGVLYDKGSEGSPYYDGLPVAPADQVSPEQVVTYKWLVPERAGPGPADAGSIMWMYHSHVDEAADPAAGLMGAIIIAAPSNANDDATPKDVSREFVLSFAIMNEDVSIMAKQNYAKFLPAATRANASAFEALLADPSFQESNLMHSINGYMYCNLPGLDFVQGQSVRIYFMAFGSSADMHTPNTAESQLFLDGHRKQAVALLPGAMLTTDTTPLVPGKGLLQCHVYDHISAGMSAIYNVKNLGQLVAPPTATVRTYYIAAEPTMWDYAPLGYDGCSGQPWNEQQKIFTQTTNATLGSMYKKGVFREYTDASFSTPKPQPPHHGFLGPMLRAEVGDKLVVHFLNRLLFDASIQVFGGLAPIGNTTAYQNEMQSVYYSDNLALQQNKTKLKIDTAALTFPESNLMHTMNGFVYCNGPTLQLNAGDRVRWMVMGFGSEADMHSPVFDGQAVEFGGQPVYSVGLMPSNTYVVDMTANSTGTWDYYCNVLDHIWAGMKSRMVVS</sequence>
<dbReference type="Gene3D" id="2.60.40.420">
    <property type="entry name" value="Cupredoxins - blue copper proteins"/>
    <property type="match status" value="5"/>
</dbReference>
<keyword evidence="4" id="KW-0186">Copper</keyword>
<dbReference type="InterPro" id="IPR008972">
    <property type="entry name" value="Cupredoxin"/>
</dbReference>
<dbReference type="PANTHER" id="PTHR11709:SF394">
    <property type="entry name" value="FI03373P-RELATED"/>
    <property type="match status" value="1"/>
</dbReference>
<dbReference type="InterPro" id="IPR011707">
    <property type="entry name" value="Cu-oxidase-like_N"/>
</dbReference>
<keyword evidence="5" id="KW-1133">Transmembrane helix</keyword>
<evidence type="ECO:0000259" key="6">
    <source>
        <dbReference type="Pfam" id="PF07731"/>
    </source>
</evidence>
<proteinExistence type="inferred from homology"/>
<protein>
    <recommendedName>
        <fullName evidence="10">Plastocyanin-like domain-containing protein</fullName>
    </recommendedName>
</protein>
<keyword evidence="2" id="KW-0479">Metal-binding</keyword>
<evidence type="ECO:0000256" key="5">
    <source>
        <dbReference type="SAM" id="Phobius"/>
    </source>
</evidence>
<organism evidence="8 9">
    <name type="scientific">Tetradesmus obliquus</name>
    <name type="common">Green alga</name>
    <name type="synonym">Acutodesmus obliquus</name>
    <dbReference type="NCBI Taxonomy" id="3088"/>
    <lineage>
        <taxon>Eukaryota</taxon>
        <taxon>Viridiplantae</taxon>
        <taxon>Chlorophyta</taxon>
        <taxon>core chlorophytes</taxon>
        <taxon>Chlorophyceae</taxon>
        <taxon>CS clade</taxon>
        <taxon>Sphaeropleales</taxon>
        <taxon>Scenedesmaceae</taxon>
        <taxon>Tetradesmus</taxon>
    </lineage>
</organism>
<dbReference type="EMBL" id="CP126212">
    <property type="protein sequence ID" value="WIA14175.1"/>
    <property type="molecule type" value="Genomic_DNA"/>
</dbReference>
<dbReference type="InterPro" id="IPR033138">
    <property type="entry name" value="Cu_oxidase_CS"/>
</dbReference>
<feature type="transmembrane region" description="Helical" evidence="5">
    <location>
        <begin position="28"/>
        <end position="51"/>
    </location>
</feature>
<dbReference type="SUPFAM" id="SSF49503">
    <property type="entry name" value="Cupredoxins"/>
    <property type="match status" value="6"/>
</dbReference>
<dbReference type="PROSITE" id="PS00079">
    <property type="entry name" value="MULTICOPPER_OXIDASE1"/>
    <property type="match status" value="2"/>
</dbReference>
<dbReference type="Pfam" id="PF07731">
    <property type="entry name" value="Cu-oxidase_2"/>
    <property type="match status" value="1"/>
</dbReference>
<evidence type="ECO:0000313" key="8">
    <source>
        <dbReference type="EMBL" id="WIA14175.1"/>
    </source>
</evidence>
<evidence type="ECO:0000256" key="4">
    <source>
        <dbReference type="ARBA" id="ARBA00023008"/>
    </source>
</evidence>
<accession>A0ABY8TYE0</accession>
<keyword evidence="5" id="KW-0812">Transmembrane</keyword>
<feature type="domain" description="Plastocyanin-like" evidence="7">
    <location>
        <begin position="501"/>
        <end position="610"/>
    </location>
</feature>
<evidence type="ECO:0000256" key="3">
    <source>
        <dbReference type="ARBA" id="ARBA00023002"/>
    </source>
</evidence>
<keyword evidence="5" id="KW-0472">Membrane</keyword>
<dbReference type="InterPro" id="IPR002355">
    <property type="entry name" value="Cu_oxidase_Cu_BS"/>
</dbReference>
<dbReference type="PANTHER" id="PTHR11709">
    <property type="entry name" value="MULTI-COPPER OXIDASE"/>
    <property type="match status" value="1"/>
</dbReference>
<evidence type="ECO:0000313" key="9">
    <source>
        <dbReference type="Proteomes" id="UP001244341"/>
    </source>
</evidence>
<reference evidence="8 9" key="1">
    <citation type="submission" date="2023-05" db="EMBL/GenBank/DDBJ databases">
        <title>A 100% complete, gapless, phased diploid assembly of the Scenedesmus obliquus UTEX 3031 genome.</title>
        <authorList>
            <person name="Biondi T.C."/>
            <person name="Hanschen E.R."/>
            <person name="Kwon T."/>
            <person name="Eng W."/>
            <person name="Kruse C.P.S."/>
            <person name="Koehler S.I."/>
            <person name="Kunde Y."/>
            <person name="Gleasner C.D."/>
            <person name="You Mak K.T."/>
            <person name="Polle J."/>
            <person name="Hovde B.T."/>
            <person name="Starkenburg S.R."/>
        </authorList>
    </citation>
    <scope>NUCLEOTIDE SEQUENCE [LARGE SCALE GENOMIC DNA]</scope>
    <source>
        <strain evidence="8 9">DOE0152z</strain>
    </source>
</reference>
<evidence type="ECO:0000259" key="7">
    <source>
        <dbReference type="Pfam" id="PF07732"/>
    </source>
</evidence>
<dbReference type="Pfam" id="PF07732">
    <property type="entry name" value="Cu-oxidase_3"/>
    <property type="match status" value="1"/>
</dbReference>
<dbReference type="PROSITE" id="PS00080">
    <property type="entry name" value="MULTICOPPER_OXIDASE2"/>
    <property type="match status" value="1"/>
</dbReference>
<keyword evidence="9" id="KW-1185">Reference proteome</keyword>
<evidence type="ECO:0000256" key="1">
    <source>
        <dbReference type="ARBA" id="ARBA00010609"/>
    </source>
</evidence>
<name>A0ABY8TYE0_TETOB</name>
<dbReference type="InterPro" id="IPR011706">
    <property type="entry name" value="Cu-oxidase_C"/>
</dbReference>
<comment type="similarity">
    <text evidence="1">Belongs to the multicopper oxidase family.</text>
</comment>